<evidence type="ECO:0000313" key="3">
    <source>
        <dbReference type="EnsemblPlants" id="KEH39704"/>
    </source>
</evidence>
<dbReference type="EnsemblPlants" id="KEH39704">
    <property type="protein sequence ID" value="KEH39704"/>
    <property type="gene ID" value="MTR_1g004960"/>
</dbReference>
<feature type="compositionally biased region" description="Basic and acidic residues" evidence="1">
    <location>
        <begin position="43"/>
        <end position="57"/>
    </location>
</feature>
<evidence type="ECO:0000256" key="1">
    <source>
        <dbReference type="SAM" id="MobiDB-lite"/>
    </source>
</evidence>
<reference evidence="3" key="3">
    <citation type="submission" date="2015-04" db="UniProtKB">
        <authorList>
            <consortium name="EnsemblPlants"/>
        </authorList>
    </citation>
    <scope>IDENTIFICATION</scope>
    <source>
        <strain evidence="3">cv. Jemalong A17</strain>
    </source>
</reference>
<gene>
    <name evidence="2" type="ordered locus">MTR_1g004960</name>
</gene>
<dbReference type="HOGENOM" id="CLU_1818690_0_0_1"/>
<sequence length="142" mass="16281">MENSCMISAASRNLWKPAFQGSVNKTPRQIEREGVRNASNNNDDAKTNFCDKRKEKNIQTNEESDSSSSLEDEELRLHYKIHRSFNIPTIWGRHLKENSVPPKHNDCGDVTHDVFMHEIADILAYKLPYSVEHEKGLKGQSV</sequence>
<evidence type="ECO:0000313" key="4">
    <source>
        <dbReference type="Proteomes" id="UP000002051"/>
    </source>
</evidence>
<dbReference type="AlphaFoldDB" id="A0A072VCD9"/>
<accession>A0A072VCD9</accession>
<protein>
    <submittedName>
        <fullName evidence="2 3">Uncharacterized protein</fullName>
    </submittedName>
</protein>
<keyword evidence="4" id="KW-1185">Reference proteome</keyword>
<feature type="compositionally biased region" description="Acidic residues" evidence="1">
    <location>
        <begin position="62"/>
        <end position="72"/>
    </location>
</feature>
<reference evidence="2 4" key="2">
    <citation type="journal article" date="2014" name="BMC Genomics">
        <title>An improved genome release (version Mt4.0) for the model legume Medicago truncatula.</title>
        <authorList>
            <person name="Tang H."/>
            <person name="Krishnakumar V."/>
            <person name="Bidwell S."/>
            <person name="Rosen B."/>
            <person name="Chan A."/>
            <person name="Zhou S."/>
            <person name="Gentzbittel L."/>
            <person name="Childs K.L."/>
            <person name="Yandell M."/>
            <person name="Gundlach H."/>
            <person name="Mayer K.F."/>
            <person name="Schwartz D.C."/>
            <person name="Town C.D."/>
        </authorList>
    </citation>
    <scope>GENOME REANNOTATION</scope>
    <source>
        <strain evidence="2">A17</strain>
        <strain evidence="3 4">cv. Jemalong A17</strain>
    </source>
</reference>
<dbReference type="Proteomes" id="UP000002051">
    <property type="component" value="Unassembled WGS sequence"/>
</dbReference>
<name>A0A072VCD9_MEDTR</name>
<feature type="region of interest" description="Disordered" evidence="1">
    <location>
        <begin position="20"/>
        <end position="72"/>
    </location>
</feature>
<proteinExistence type="predicted"/>
<evidence type="ECO:0000313" key="2">
    <source>
        <dbReference type="EMBL" id="KEH39704.1"/>
    </source>
</evidence>
<dbReference type="EMBL" id="CM001217">
    <property type="protein sequence ID" value="KEH39704.1"/>
    <property type="molecule type" value="Genomic_DNA"/>
</dbReference>
<reference evidence="2 4" key="1">
    <citation type="journal article" date="2011" name="Nature">
        <title>The Medicago genome provides insight into the evolution of rhizobial symbioses.</title>
        <authorList>
            <person name="Young N.D."/>
            <person name="Debelle F."/>
            <person name="Oldroyd G.E."/>
            <person name="Geurts R."/>
            <person name="Cannon S.B."/>
            <person name="Udvardi M.K."/>
            <person name="Benedito V.A."/>
            <person name="Mayer K.F."/>
            <person name="Gouzy J."/>
            <person name="Schoof H."/>
            <person name="Van de Peer Y."/>
            <person name="Proost S."/>
            <person name="Cook D.R."/>
            <person name="Meyers B.C."/>
            <person name="Spannagl M."/>
            <person name="Cheung F."/>
            <person name="De Mita S."/>
            <person name="Krishnakumar V."/>
            <person name="Gundlach H."/>
            <person name="Zhou S."/>
            <person name="Mudge J."/>
            <person name="Bharti A.K."/>
            <person name="Murray J.D."/>
            <person name="Naoumkina M.A."/>
            <person name="Rosen B."/>
            <person name="Silverstein K.A."/>
            <person name="Tang H."/>
            <person name="Rombauts S."/>
            <person name="Zhao P.X."/>
            <person name="Zhou P."/>
            <person name="Barbe V."/>
            <person name="Bardou P."/>
            <person name="Bechner M."/>
            <person name="Bellec A."/>
            <person name="Berger A."/>
            <person name="Berges H."/>
            <person name="Bidwell S."/>
            <person name="Bisseling T."/>
            <person name="Choisne N."/>
            <person name="Couloux A."/>
            <person name="Denny R."/>
            <person name="Deshpande S."/>
            <person name="Dai X."/>
            <person name="Doyle J.J."/>
            <person name="Dudez A.M."/>
            <person name="Farmer A.D."/>
            <person name="Fouteau S."/>
            <person name="Franken C."/>
            <person name="Gibelin C."/>
            <person name="Gish J."/>
            <person name="Goldstein S."/>
            <person name="Gonzalez A.J."/>
            <person name="Green P.J."/>
            <person name="Hallab A."/>
            <person name="Hartog M."/>
            <person name="Hua A."/>
            <person name="Humphray S.J."/>
            <person name="Jeong D.H."/>
            <person name="Jing Y."/>
            <person name="Jocker A."/>
            <person name="Kenton S.M."/>
            <person name="Kim D.J."/>
            <person name="Klee K."/>
            <person name="Lai H."/>
            <person name="Lang C."/>
            <person name="Lin S."/>
            <person name="Macmil S.L."/>
            <person name="Magdelenat G."/>
            <person name="Matthews L."/>
            <person name="McCorrison J."/>
            <person name="Monaghan E.L."/>
            <person name="Mun J.H."/>
            <person name="Najar F.Z."/>
            <person name="Nicholson C."/>
            <person name="Noirot C."/>
            <person name="O'Bleness M."/>
            <person name="Paule C.R."/>
            <person name="Poulain J."/>
            <person name="Prion F."/>
            <person name="Qin B."/>
            <person name="Qu C."/>
            <person name="Retzel E.F."/>
            <person name="Riddle C."/>
            <person name="Sallet E."/>
            <person name="Samain S."/>
            <person name="Samson N."/>
            <person name="Sanders I."/>
            <person name="Saurat O."/>
            <person name="Scarpelli C."/>
            <person name="Schiex T."/>
            <person name="Segurens B."/>
            <person name="Severin A.J."/>
            <person name="Sherrier D.J."/>
            <person name="Shi R."/>
            <person name="Sims S."/>
            <person name="Singer S.R."/>
            <person name="Sinharoy S."/>
            <person name="Sterck L."/>
            <person name="Viollet A."/>
            <person name="Wang B.B."/>
            <person name="Wang K."/>
            <person name="Wang M."/>
            <person name="Wang X."/>
            <person name="Warfsmann J."/>
            <person name="Weissenbach J."/>
            <person name="White D.D."/>
            <person name="White J.D."/>
            <person name="Wiley G.B."/>
            <person name="Wincker P."/>
            <person name="Xing Y."/>
            <person name="Yang L."/>
            <person name="Yao Z."/>
            <person name="Ying F."/>
            <person name="Zhai J."/>
            <person name="Zhou L."/>
            <person name="Zuber A."/>
            <person name="Denarie J."/>
            <person name="Dixon R.A."/>
            <person name="May G.D."/>
            <person name="Schwartz D.C."/>
            <person name="Rogers J."/>
            <person name="Quetier F."/>
            <person name="Town C.D."/>
            <person name="Roe B.A."/>
        </authorList>
    </citation>
    <scope>NUCLEOTIDE SEQUENCE [LARGE SCALE GENOMIC DNA]</scope>
    <source>
        <strain evidence="2">A17</strain>
        <strain evidence="3 4">cv. Jemalong A17</strain>
    </source>
</reference>
<organism evidence="2 4">
    <name type="scientific">Medicago truncatula</name>
    <name type="common">Barrel medic</name>
    <name type="synonym">Medicago tribuloides</name>
    <dbReference type="NCBI Taxonomy" id="3880"/>
    <lineage>
        <taxon>Eukaryota</taxon>
        <taxon>Viridiplantae</taxon>
        <taxon>Streptophyta</taxon>
        <taxon>Embryophyta</taxon>
        <taxon>Tracheophyta</taxon>
        <taxon>Spermatophyta</taxon>
        <taxon>Magnoliopsida</taxon>
        <taxon>eudicotyledons</taxon>
        <taxon>Gunneridae</taxon>
        <taxon>Pentapetalae</taxon>
        <taxon>rosids</taxon>
        <taxon>fabids</taxon>
        <taxon>Fabales</taxon>
        <taxon>Fabaceae</taxon>
        <taxon>Papilionoideae</taxon>
        <taxon>50 kb inversion clade</taxon>
        <taxon>NPAAA clade</taxon>
        <taxon>Hologalegina</taxon>
        <taxon>IRL clade</taxon>
        <taxon>Trifolieae</taxon>
        <taxon>Medicago</taxon>
    </lineage>
</organism>